<keyword evidence="1" id="KW-0732">Signal</keyword>
<protein>
    <recommendedName>
        <fullName evidence="4">DUF333 domain-containing protein</fullName>
    </recommendedName>
</protein>
<organism evidence="2 3">
    <name type="scientific">Microvirga thermotolerans</name>
    <dbReference type="NCBI Taxonomy" id="2651334"/>
    <lineage>
        <taxon>Bacteria</taxon>
        <taxon>Pseudomonadati</taxon>
        <taxon>Pseudomonadota</taxon>
        <taxon>Alphaproteobacteria</taxon>
        <taxon>Hyphomicrobiales</taxon>
        <taxon>Methylobacteriaceae</taxon>
        <taxon>Microvirga</taxon>
    </lineage>
</organism>
<evidence type="ECO:0000313" key="2">
    <source>
        <dbReference type="EMBL" id="QFU17278.1"/>
    </source>
</evidence>
<reference evidence="2 3" key="1">
    <citation type="submission" date="2019-10" db="EMBL/GenBank/DDBJ databases">
        <title>Isolation, Identification of Microvirga thermotolerans HR1, a novel thermophilic bacterium and Comparative Genomics of the genus Microvirga.</title>
        <authorList>
            <person name="Li J."/>
            <person name="Zhang W."/>
            <person name="Lin M."/>
            <person name="Wang J."/>
        </authorList>
    </citation>
    <scope>NUCLEOTIDE SEQUENCE [LARGE SCALE GENOMIC DNA]</scope>
    <source>
        <strain evidence="2 3">HR1</strain>
    </source>
</reference>
<proteinExistence type="predicted"/>
<evidence type="ECO:0000256" key="1">
    <source>
        <dbReference type="SAM" id="SignalP"/>
    </source>
</evidence>
<evidence type="ECO:0000313" key="3">
    <source>
        <dbReference type="Proteomes" id="UP000325614"/>
    </source>
</evidence>
<dbReference type="KEGG" id="mico:GDR74_14200"/>
<accession>A0A5P9JZW5</accession>
<feature type="chain" id="PRO_5024932758" description="DUF333 domain-containing protein" evidence="1">
    <location>
        <begin position="22"/>
        <end position="84"/>
    </location>
</feature>
<gene>
    <name evidence="2" type="ORF">GDR74_14200</name>
</gene>
<dbReference type="RefSeq" id="WP_152586914.1">
    <property type="nucleotide sequence ID" value="NZ_CP045423.1"/>
</dbReference>
<dbReference type="EMBL" id="CP045423">
    <property type="protein sequence ID" value="QFU17278.1"/>
    <property type="molecule type" value="Genomic_DNA"/>
</dbReference>
<evidence type="ECO:0008006" key="4">
    <source>
        <dbReference type="Google" id="ProtNLM"/>
    </source>
</evidence>
<feature type="signal peptide" evidence="1">
    <location>
        <begin position="1"/>
        <end position="21"/>
    </location>
</feature>
<dbReference type="Proteomes" id="UP000325614">
    <property type="component" value="Chromosome"/>
</dbReference>
<keyword evidence="3" id="KW-1185">Reference proteome</keyword>
<dbReference type="AlphaFoldDB" id="A0A5P9JZW5"/>
<name>A0A5P9JZW5_9HYPH</name>
<sequence length="84" mass="8851">MRYVVVALSLMLAGGAGPAYRAETALAQAPGHDPADCWCRAQGRTFAVGEKVCLRTPDGPRLAQCGMALNVTSWILSDTPCLDS</sequence>